<comment type="caution">
    <text evidence="2">The sequence shown here is derived from an EMBL/GenBank/DDBJ whole genome shotgun (WGS) entry which is preliminary data.</text>
</comment>
<protein>
    <recommendedName>
        <fullName evidence="4">DUF2007 domain-containing protein</fullName>
    </recommendedName>
</protein>
<name>A0A0A0BI18_9GAMM</name>
<accession>A0A0A0BI18</accession>
<keyword evidence="1" id="KW-1133">Transmembrane helix</keyword>
<sequence length="122" mass="14155">MAKLLFRLNQVPEDEAEDIRQLLDHGNIDIFETSAGFWGLGVAAIWLRDNEQLSQAQKLIDDYQQQRETRMRADYDARVAAGEEPGFWQHNLQHPMRLLGIATFVILLLVVMLLPFWKTLHP</sequence>
<keyword evidence="1" id="KW-0472">Membrane</keyword>
<evidence type="ECO:0000256" key="1">
    <source>
        <dbReference type="SAM" id="Phobius"/>
    </source>
</evidence>
<evidence type="ECO:0000313" key="2">
    <source>
        <dbReference type="EMBL" id="KGM07606.1"/>
    </source>
</evidence>
<reference evidence="2 3" key="1">
    <citation type="submission" date="2014-09" db="EMBL/GenBank/DDBJ databases">
        <authorList>
            <person name="Grob C."/>
            <person name="Taubert M."/>
            <person name="Howat A.M."/>
            <person name="Burns O.J."/>
            <person name="Dixon J.L."/>
            <person name="Chen Y."/>
            <person name="Murrell J.C."/>
        </authorList>
    </citation>
    <scope>NUCLEOTIDE SEQUENCE [LARGE SCALE GENOMIC DNA]</scope>
    <source>
        <strain evidence="2">L4</strain>
    </source>
</reference>
<organism evidence="2 3">
    <name type="scientific">Methylophaga thiooxydans</name>
    <dbReference type="NCBI Taxonomy" id="392484"/>
    <lineage>
        <taxon>Bacteria</taxon>
        <taxon>Pseudomonadati</taxon>
        <taxon>Pseudomonadota</taxon>
        <taxon>Gammaproteobacteria</taxon>
        <taxon>Thiotrichales</taxon>
        <taxon>Piscirickettsiaceae</taxon>
        <taxon>Methylophaga</taxon>
    </lineage>
</organism>
<evidence type="ECO:0008006" key="4">
    <source>
        <dbReference type="Google" id="ProtNLM"/>
    </source>
</evidence>
<dbReference type="RefSeq" id="WP_036310777.1">
    <property type="nucleotide sequence ID" value="NZ_JRQD01000001.1"/>
</dbReference>
<dbReference type="STRING" id="392484.LP43_0022"/>
<keyword evidence="1" id="KW-0812">Transmembrane</keyword>
<dbReference type="EMBL" id="JRQD01000001">
    <property type="protein sequence ID" value="KGM07606.1"/>
    <property type="molecule type" value="Genomic_DNA"/>
</dbReference>
<dbReference type="InterPro" id="IPR046162">
    <property type="entry name" value="DUF6164"/>
</dbReference>
<feature type="transmembrane region" description="Helical" evidence="1">
    <location>
        <begin position="98"/>
        <end position="117"/>
    </location>
</feature>
<gene>
    <name evidence="2" type="ORF">LP43_0022</name>
</gene>
<evidence type="ECO:0000313" key="3">
    <source>
        <dbReference type="Proteomes" id="UP000029999"/>
    </source>
</evidence>
<dbReference type="Pfam" id="PF19661">
    <property type="entry name" value="DUF6164"/>
    <property type="match status" value="1"/>
</dbReference>
<proteinExistence type="predicted"/>
<dbReference type="AlphaFoldDB" id="A0A0A0BI18"/>
<dbReference type="Proteomes" id="UP000029999">
    <property type="component" value="Unassembled WGS sequence"/>
</dbReference>